<name>A0A2P2NP25_RHIMU</name>
<accession>A0A2P2NP25</accession>
<evidence type="ECO:0000313" key="1">
    <source>
        <dbReference type="EMBL" id="MBX44268.1"/>
    </source>
</evidence>
<protein>
    <submittedName>
        <fullName evidence="1">Pentatricopeptide repeat-containing protein</fullName>
    </submittedName>
</protein>
<sequence length="109" mass="12869">MPCNQNIKSSTIRSNTFNPHFFIKHICLTNFSCFYISIHQSIIGKHIWRKTQFLDSIKNLPCFHHVSHITICIYNCAKCHYARLTSTLNHQLHQTKSIWYLPPHTKCIN</sequence>
<proteinExistence type="predicted"/>
<organism evidence="1">
    <name type="scientific">Rhizophora mucronata</name>
    <name type="common">Asiatic mangrove</name>
    <dbReference type="NCBI Taxonomy" id="61149"/>
    <lineage>
        <taxon>Eukaryota</taxon>
        <taxon>Viridiplantae</taxon>
        <taxon>Streptophyta</taxon>
        <taxon>Embryophyta</taxon>
        <taxon>Tracheophyta</taxon>
        <taxon>Spermatophyta</taxon>
        <taxon>Magnoliopsida</taxon>
        <taxon>eudicotyledons</taxon>
        <taxon>Gunneridae</taxon>
        <taxon>Pentapetalae</taxon>
        <taxon>rosids</taxon>
        <taxon>fabids</taxon>
        <taxon>Malpighiales</taxon>
        <taxon>Rhizophoraceae</taxon>
        <taxon>Rhizophora</taxon>
    </lineage>
</organism>
<dbReference type="EMBL" id="GGEC01063784">
    <property type="protein sequence ID" value="MBX44268.1"/>
    <property type="molecule type" value="Transcribed_RNA"/>
</dbReference>
<dbReference type="AlphaFoldDB" id="A0A2P2NP25"/>
<reference evidence="1" key="1">
    <citation type="submission" date="2018-02" db="EMBL/GenBank/DDBJ databases">
        <title>Rhizophora mucronata_Transcriptome.</title>
        <authorList>
            <person name="Meera S.P."/>
            <person name="Sreeshan A."/>
            <person name="Augustine A."/>
        </authorList>
    </citation>
    <scope>NUCLEOTIDE SEQUENCE</scope>
    <source>
        <tissue evidence="1">Leaf</tissue>
    </source>
</reference>